<reference evidence="4" key="1">
    <citation type="journal article" date="2023" name="Science">
        <title>Elucidation of the pathway for biosynthesis of saponin adjuvants from the soapbark tree.</title>
        <authorList>
            <person name="Reed J."/>
            <person name="Orme A."/>
            <person name="El-Demerdash A."/>
            <person name="Owen C."/>
            <person name="Martin L.B.B."/>
            <person name="Misra R.C."/>
            <person name="Kikuchi S."/>
            <person name="Rejzek M."/>
            <person name="Martin A.C."/>
            <person name="Harkess A."/>
            <person name="Leebens-Mack J."/>
            <person name="Louveau T."/>
            <person name="Stephenson M.J."/>
            <person name="Osbourn A."/>
        </authorList>
    </citation>
    <scope>NUCLEOTIDE SEQUENCE</scope>
    <source>
        <strain evidence="4">S10</strain>
    </source>
</reference>
<organism evidence="4 5">
    <name type="scientific">Quillaja saponaria</name>
    <name type="common">Soap bark tree</name>
    <dbReference type="NCBI Taxonomy" id="32244"/>
    <lineage>
        <taxon>Eukaryota</taxon>
        <taxon>Viridiplantae</taxon>
        <taxon>Streptophyta</taxon>
        <taxon>Embryophyta</taxon>
        <taxon>Tracheophyta</taxon>
        <taxon>Spermatophyta</taxon>
        <taxon>Magnoliopsida</taxon>
        <taxon>eudicotyledons</taxon>
        <taxon>Gunneridae</taxon>
        <taxon>Pentapetalae</taxon>
        <taxon>rosids</taxon>
        <taxon>fabids</taxon>
        <taxon>Fabales</taxon>
        <taxon>Quillajaceae</taxon>
        <taxon>Quillaja</taxon>
    </lineage>
</organism>
<dbReference type="InterPro" id="IPR045285">
    <property type="entry name" value="At5g19230-like"/>
</dbReference>
<name>A0AAD7Q244_QUISA</name>
<evidence type="ECO:0000313" key="4">
    <source>
        <dbReference type="EMBL" id="KAJ7973376.1"/>
    </source>
</evidence>
<keyword evidence="1" id="KW-0812">Transmembrane</keyword>
<evidence type="ECO:0000259" key="3">
    <source>
        <dbReference type="Pfam" id="PF25884"/>
    </source>
</evidence>
<feature type="domain" description="Uncharacterized GPI-anchored protein At5g19230-like" evidence="3">
    <location>
        <begin position="31"/>
        <end position="158"/>
    </location>
</feature>
<comment type="caution">
    <text evidence="4">The sequence shown here is derived from an EMBL/GenBank/DDBJ whole genome shotgun (WGS) entry which is preliminary data.</text>
</comment>
<feature type="signal peptide" evidence="2">
    <location>
        <begin position="1"/>
        <end position="27"/>
    </location>
</feature>
<keyword evidence="1" id="KW-1133">Transmembrane helix</keyword>
<accession>A0AAD7Q244</accession>
<dbReference type="EMBL" id="JARAOO010000004">
    <property type="protein sequence ID" value="KAJ7973376.1"/>
    <property type="molecule type" value="Genomic_DNA"/>
</dbReference>
<evidence type="ECO:0000313" key="5">
    <source>
        <dbReference type="Proteomes" id="UP001163823"/>
    </source>
</evidence>
<dbReference type="AlphaFoldDB" id="A0AAD7Q244"/>
<keyword evidence="2" id="KW-0732">Signal</keyword>
<feature type="transmembrane region" description="Helical" evidence="1">
    <location>
        <begin position="178"/>
        <end position="196"/>
    </location>
</feature>
<keyword evidence="5" id="KW-1185">Reference proteome</keyword>
<dbReference type="Proteomes" id="UP001163823">
    <property type="component" value="Chromosome 4"/>
</dbReference>
<dbReference type="Pfam" id="PF25884">
    <property type="entry name" value="At5g19230"/>
    <property type="match status" value="1"/>
</dbReference>
<protein>
    <submittedName>
        <fullName evidence="4">Glycoprotein membrane GPI-anchored</fullName>
    </submittedName>
</protein>
<feature type="chain" id="PRO_5042185069" evidence="2">
    <location>
        <begin position="28"/>
        <end position="197"/>
    </location>
</feature>
<dbReference type="InterPro" id="IPR059083">
    <property type="entry name" value="At5g19230_dom"/>
</dbReference>
<dbReference type="PANTHER" id="PTHR33976:SF2">
    <property type="entry name" value="GLYCOPROTEIN MEMBRANE GPI-ANCHORED"/>
    <property type="match status" value="1"/>
</dbReference>
<keyword evidence="1" id="KW-0472">Membrane</keyword>
<gene>
    <name evidence="4" type="ORF">O6P43_011124</name>
</gene>
<dbReference type="KEGG" id="qsa:O6P43_011124"/>
<proteinExistence type="predicted"/>
<evidence type="ECO:0000256" key="2">
    <source>
        <dbReference type="SAM" id="SignalP"/>
    </source>
</evidence>
<evidence type="ECO:0000256" key="1">
    <source>
        <dbReference type="SAM" id="Phobius"/>
    </source>
</evidence>
<sequence length="197" mass="21149">MAASSKLSLFVIVLAHAFFFLSHVVHCNDVEDHLLQGLNSFRTSLNLSGLAKNDKAECLAEEIADQIEDQRCTTTTTTTTSASGSQTQISSYPKPLKKCKVNINTTIDGVVMLVCVPKLVPTLVLTNYTRSPYVRYLNDSRFTGAGIGSEDDWIVVVLSTSTSTGSLSSSADSLVSKLGFGHFLVSVLLGLVLVLVC</sequence>
<dbReference type="PANTHER" id="PTHR33976">
    <property type="entry name" value="OS07G0645000 PROTEIN"/>
    <property type="match status" value="1"/>
</dbReference>